<evidence type="ECO:0000256" key="17">
    <source>
        <dbReference type="ARBA" id="ARBA00023136"/>
    </source>
</evidence>
<keyword evidence="11" id="KW-0732">Signal</keyword>
<dbReference type="AlphaFoldDB" id="A0A6P8CS85"/>
<dbReference type="SMART" id="SM00220">
    <property type="entry name" value="S_TKc"/>
    <property type="match status" value="1"/>
</dbReference>
<dbReference type="GO" id="GO:0005886">
    <property type="term" value="C:plasma membrane"/>
    <property type="evidence" value="ECO:0007669"/>
    <property type="project" value="UniProtKB-SubCell"/>
</dbReference>
<dbReference type="GeneID" id="116200745"/>
<name>A0A6P8CS85_PUNGR</name>
<evidence type="ECO:0000256" key="18">
    <source>
        <dbReference type="ARBA" id="ARBA00023170"/>
    </source>
</evidence>
<evidence type="ECO:0000256" key="6">
    <source>
        <dbReference type="ARBA" id="ARBA00022527"/>
    </source>
</evidence>
<dbReference type="Pfam" id="PF23598">
    <property type="entry name" value="LRR_14"/>
    <property type="match status" value="1"/>
</dbReference>
<dbReference type="PROSITE" id="PS50011">
    <property type="entry name" value="PROTEIN_KINASE_DOM"/>
    <property type="match status" value="1"/>
</dbReference>
<keyword evidence="15 22" id="KW-0067">ATP-binding</keyword>
<evidence type="ECO:0000256" key="14">
    <source>
        <dbReference type="ARBA" id="ARBA00022777"/>
    </source>
</evidence>
<keyword evidence="19" id="KW-0325">Glycoprotein</keyword>
<evidence type="ECO:0000256" key="23">
    <source>
        <dbReference type="SAM" id="Phobius"/>
    </source>
</evidence>
<evidence type="ECO:0000313" key="25">
    <source>
        <dbReference type="Proteomes" id="UP000515151"/>
    </source>
</evidence>
<sequence>MGRMIKGECAKMDSTSFVNITPYTLIFHLCLALCFISSSHSATKLSPDSDKEALLRLKSDISQDPFGALSRWNHSAHLCSWDGVLCGRRHGRVIAIDLEARNLTGTISPYIGNLSFLRSINLRNNFFHAEIPREIGRLFRLQSLGLTLNLLQGNIPVELGNCSRLIILDLVVNNLEGTIPEEIGRLLRLRGLGLAVNNLTGVIPRSFSNLTSLKQLSLSENTLSGDIPSDLGNLKKLEMFQVAANRFLTGTIPPQLFNISSMDYFSVSQNQLLGEIPQDIGFSLPNVRMLLLGGNKFTGRIPVSIANATKLEWLFVSNSNLAGSVPTNLGNLKNLVKLNLGMNNLGTGNRTDLDFLYSLVNCTSLEVLAFNNNSLSGVLPGHIIANLSIQLNYLLMGGNRILGQIPSEISKLENLLMIGMEKNLFTGSIPSSIGYLKHLQVLSIFGNRFSGKIPESLGNLSSLIELGLDENDLQGSIPSSLGDCLHLQRLSLSQNSLSGSIPRQIIGLSSLSDWLDLSVNKLTGPIPIEIGNLRNLRLLDLSDNDLSGEIPSSIESCDSLEVLYLSRNSFQGSIPSSLKYIKGIQEIDLSQNNFTGRIPDFLGSLRFLRVLNISFNNLEGEVPNEGIFRNASEISLSGNDKLCGGNPRMGLHRCQSASHSKKLWQRLHFRIIIITLCIVASLASLAFILIFTKRKKAKQTTVESPSLEDRLQKISYLELFQITDGFSSDNLIGTGSYGSVYKGCLGPENALVAVKVLDLQQKGATKSFIAECEALRNIRHRNLVKVITCCSSIDSARNDFKALVYEFMPNSSLEKWLHGSGARNLNFRERLRITVDVAHALDYLHNHVYPPVVHCDLKPSNILLDEEMVARVGDFGLAKLLYDRNMEVIQSSLSTNAFRGTIGYVAPEYGLAGEVSTWGDMYSFGILLLEMFTGKRPTAEMFTEDLSLHSFVERAIPERVAEVTDPVLLEEVLENHQENGRENSQWRSQSKYEEALIMVFKIGVLCYKELPGERMDMKEAVVKLQSVRDMIGGNLLQ</sequence>
<dbReference type="SUPFAM" id="SSF52058">
    <property type="entry name" value="L domain-like"/>
    <property type="match status" value="2"/>
</dbReference>
<keyword evidence="6" id="KW-0723">Serine/threonine-protein kinase</keyword>
<dbReference type="InterPro" id="IPR055414">
    <property type="entry name" value="LRR_R13L4/SHOC2-like"/>
</dbReference>
<keyword evidence="18" id="KW-0675">Receptor</keyword>
<dbReference type="FunFam" id="3.80.10.10:FF:000288">
    <property type="entry name" value="LRR receptor-like serine/threonine-protein kinase EFR"/>
    <property type="match status" value="1"/>
</dbReference>
<dbReference type="InterPro" id="IPR001611">
    <property type="entry name" value="Leu-rich_rpt"/>
</dbReference>
<reference evidence="25" key="1">
    <citation type="journal article" date="2020" name="Plant Biotechnol. J.">
        <title>The pomegranate (Punica granatum L.) draft genome dissects genetic divergence between soft- and hard-seeded cultivars.</title>
        <authorList>
            <person name="Luo X."/>
            <person name="Li H."/>
            <person name="Wu Z."/>
            <person name="Yao W."/>
            <person name="Zhao P."/>
            <person name="Cao D."/>
            <person name="Yu H."/>
            <person name="Li K."/>
            <person name="Poudel K."/>
            <person name="Zhao D."/>
            <person name="Zhang F."/>
            <person name="Xia X."/>
            <person name="Chen L."/>
            <person name="Wang Q."/>
            <person name="Jing D."/>
            <person name="Cao S."/>
        </authorList>
    </citation>
    <scope>NUCLEOTIDE SEQUENCE [LARGE SCALE GENOMIC DNA]</scope>
    <source>
        <strain evidence="25">cv. Tunisia</strain>
    </source>
</reference>
<keyword evidence="7" id="KW-0597">Phosphoprotein</keyword>
<evidence type="ECO:0000313" key="26">
    <source>
        <dbReference type="RefSeq" id="XP_031387477.1"/>
    </source>
</evidence>
<evidence type="ECO:0000256" key="3">
    <source>
        <dbReference type="ARBA" id="ARBA00008684"/>
    </source>
</evidence>
<dbReference type="SMART" id="SM00369">
    <property type="entry name" value="LRR_TYP"/>
    <property type="match status" value="6"/>
</dbReference>
<protein>
    <recommendedName>
        <fullName evidence="4">non-specific serine/threonine protein kinase</fullName>
        <ecNumber evidence="4">2.7.11.1</ecNumber>
    </recommendedName>
</protein>
<evidence type="ECO:0000256" key="11">
    <source>
        <dbReference type="ARBA" id="ARBA00022729"/>
    </source>
</evidence>
<evidence type="ECO:0000256" key="7">
    <source>
        <dbReference type="ARBA" id="ARBA00022553"/>
    </source>
</evidence>
<evidence type="ECO:0000256" key="9">
    <source>
        <dbReference type="ARBA" id="ARBA00022679"/>
    </source>
</evidence>
<keyword evidence="25" id="KW-1185">Reference proteome</keyword>
<dbReference type="PANTHER" id="PTHR27008:SF596">
    <property type="entry name" value="OS02G0215500 PROTEIN"/>
    <property type="match status" value="1"/>
</dbReference>
<dbReference type="InterPro" id="IPR017441">
    <property type="entry name" value="Protein_kinase_ATP_BS"/>
</dbReference>
<keyword evidence="16 23" id="KW-1133">Transmembrane helix</keyword>
<gene>
    <name evidence="26" type="primary">LOC116200745</name>
</gene>
<evidence type="ECO:0000256" key="19">
    <source>
        <dbReference type="ARBA" id="ARBA00023180"/>
    </source>
</evidence>
<dbReference type="PANTHER" id="PTHR27008">
    <property type="entry name" value="OS04G0122200 PROTEIN"/>
    <property type="match status" value="1"/>
</dbReference>
<dbReference type="Pfam" id="PF00069">
    <property type="entry name" value="Pkinase"/>
    <property type="match status" value="1"/>
</dbReference>
<dbReference type="GO" id="GO:0005524">
    <property type="term" value="F:ATP binding"/>
    <property type="evidence" value="ECO:0007669"/>
    <property type="project" value="UniProtKB-UniRule"/>
</dbReference>
<dbReference type="OrthoDB" id="676979at2759"/>
<evidence type="ECO:0000256" key="20">
    <source>
        <dbReference type="ARBA" id="ARBA00047899"/>
    </source>
</evidence>
<keyword evidence="9" id="KW-0808">Transferase</keyword>
<evidence type="ECO:0000256" key="10">
    <source>
        <dbReference type="ARBA" id="ARBA00022692"/>
    </source>
</evidence>
<dbReference type="SUPFAM" id="SSF56112">
    <property type="entry name" value="Protein kinase-like (PK-like)"/>
    <property type="match status" value="1"/>
</dbReference>
<dbReference type="FunFam" id="3.80.10.10:FF:000095">
    <property type="entry name" value="LRR receptor-like serine/threonine-protein kinase GSO1"/>
    <property type="match status" value="1"/>
</dbReference>
<dbReference type="InterPro" id="IPR013210">
    <property type="entry name" value="LRR_N_plant-typ"/>
</dbReference>
<keyword evidence="17 23" id="KW-0472">Membrane</keyword>
<evidence type="ECO:0000256" key="4">
    <source>
        <dbReference type="ARBA" id="ARBA00012513"/>
    </source>
</evidence>
<dbReference type="InterPro" id="IPR000719">
    <property type="entry name" value="Prot_kinase_dom"/>
</dbReference>
<dbReference type="InterPro" id="IPR003591">
    <property type="entry name" value="Leu-rich_rpt_typical-subtyp"/>
</dbReference>
<dbReference type="InterPro" id="IPR011009">
    <property type="entry name" value="Kinase-like_dom_sf"/>
</dbReference>
<comment type="catalytic activity">
    <reaction evidence="20">
        <text>L-threonyl-[protein] + ATP = O-phospho-L-threonyl-[protein] + ADP + H(+)</text>
        <dbReference type="Rhea" id="RHEA:46608"/>
        <dbReference type="Rhea" id="RHEA-COMP:11060"/>
        <dbReference type="Rhea" id="RHEA-COMP:11605"/>
        <dbReference type="ChEBI" id="CHEBI:15378"/>
        <dbReference type="ChEBI" id="CHEBI:30013"/>
        <dbReference type="ChEBI" id="CHEBI:30616"/>
        <dbReference type="ChEBI" id="CHEBI:61977"/>
        <dbReference type="ChEBI" id="CHEBI:456216"/>
        <dbReference type="EC" id="2.7.11.1"/>
    </reaction>
</comment>
<evidence type="ECO:0000256" key="5">
    <source>
        <dbReference type="ARBA" id="ARBA00022475"/>
    </source>
</evidence>
<keyword evidence="10 23" id="KW-0812">Transmembrane</keyword>
<dbReference type="Gene3D" id="3.30.200.20">
    <property type="entry name" value="Phosphorylase Kinase, domain 1"/>
    <property type="match status" value="1"/>
</dbReference>
<dbReference type="PROSITE" id="PS00107">
    <property type="entry name" value="PROTEIN_KINASE_ATP"/>
    <property type="match status" value="1"/>
</dbReference>
<evidence type="ECO:0000256" key="1">
    <source>
        <dbReference type="ARBA" id="ARBA00004162"/>
    </source>
</evidence>
<accession>A0A6P8CS85</accession>
<dbReference type="FunFam" id="3.30.200.20:FF:000432">
    <property type="entry name" value="LRR receptor-like serine/threonine-protein kinase EFR"/>
    <property type="match status" value="1"/>
</dbReference>
<dbReference type="InterPro" id="IPR032675">
    <property type="entry name" value="LRR_dom_sf"/>
</dbReference>
<evidence type="ECO:0000259" key="24">
    <source>
        <dbReference type="PROSITE" id="PS50011"/>
    </source>
</evidence>
<keyword evidence="5" id="KW-1003">Cell membrane</keyword>
<dbReference type="Gene3D" id="1.10.510.10">
    <property type="entry name" value="Transferase(Phosphotransferase) domain 1"/>
    <property type="match status" value="1"/>
</dbReference>
<dbReference type="InterPro" id="IPR008271">
    <property type="entry name" value="Ser/Thr_kinase_AS"/>
</dbReference>
<comment type="similarity">
    <text evidence="3">Belongs to the protein kinase superfamily. Ser/Thr protein kinase family.</text>
</comment>
<dbReference type="PROSITE" id="PS00108">
    <property type="entry name" value="PROTEIN_KINASE_ST"/>
    <property type="match status" value="1"/>
</dbReference>
<evidence type="ECO:0000256" key="8">
    <source>
        <dbReference type="ARBA" id="ARBA00022614"/>
    </source>
</evidence>
<evidence type="ECO:0000256" key="22">
    <source>
        <dbReference type="PROSITE-ProRule" id="PRU10141"/>
    </source>
</evidence>
<organism evidence="25 26">
    <name type="scientific">Punica granatum</name>
    <name type="common">Pomegranate</name>
    <dbReference type="NCBI Taxonomy" id="22663"/>
    <lineage>
        <taxon>Eukaryota</taxon>
        <taxon>Viridiplantae</taxon>
        <taxon>Streptophyta</taxon>
        <taxon>Embryophyta</taxon>
        <taxon>Tracheophyta</taxon>
        <taxon>Spermatophyta</taxon>
        <taxon>Magnoliopsida</taxon>
        <taxon>eudicotyledons</taxon>
        <taxon>Gunneridae</taxon>
        <taxon>Pentapetalae</taxon>
        <taxon>rosids</taxon>
        <taxon>malvids</taxon>
        <taxon>Myrtales</taxon>
        <taxon>Lythraceae</taxon>
        <taxon>Punica</taxon>
    </lineage>
</organism>
<evidence type="ECO:0000256" key="16">
    <source>
        <dbReference type="ARBA" id="ARBA00022989"/>
    </source>
</evidence>
<evidence type="ECO:0000256" key="13">
    <source>
        <dbReference type="ARBA" id="ARBA00022741"/>
    </source>
</evidence>
<proteinExistence type="inferred from homology"/>
<keyword evidence="12" id="KW-0677">Repeat</keyword>
<keyword evidence="8" id="KW-0433">Leucine-rich repeat</keyword>
<feature type="domain" description="Protein kinase" evidence="24">
    <location>
        <begin position="726"/>
        <end position="1031"/>
    </location>
</feature>
<evidence type="ECO:0000256" key="15">
    <source>
        <dbReference type="ARBA" id="ARBA00022840"/>
    </source>
</evidence>
<keyword evidence="13 22" id="KW-0547">Nucleotide-binding</keyword>
<dbReference type="RefSeq" id="XP_031387477.1">
    <property type="nucleotide sequence ID" value="XM_031531617.1"/>
</dbReference>
<feature type="binding site" evidence="22">
    <location>
        <position position="755"/>
    </location>
    <ligand>
        <name>ATP</name>
        <dbReference type="ChEBI" id="CHEBI:30616"/>
    </ligand>
</feature>
<evidence type="ECO:0000256" key="2">
    <source>
        <dbReference type="ARBA" id="ARBA00004479"/>
    </source>
</evidence>
<evidence type="ECO:0000256" key="21">
    <source>
        <dbReference type="ARBA" id="ARBA00048679"/>
    </source>
</evidence>
<dbReference type="Gene3D" id="3.80.10.10">
    <property type="entry name" value="Ribonuclease Inhibitor"/>
    <property type="match status" value="3"/>
</dbReference>
<keyword evidence="14" id="KW-0418">Kinase</keyword>
<dbReference type="FunFam" id="1.10.510.10:FF:000358">
    <property type="entry name" value="Putative leucine-rich repeat receptor-like serine/threonine-protein kinase"/>
    <property type="match status" value="1"/>
</dbReference>
<reference evidence="26" key="2">
    <citation type="submission" date="2025-08" db="UniProtKB">
        <authorList>
            <consortium name="RefSeq"/>
        </authorList>
    </citation>
    <scope>IDENTIFICATION</scope>
    <source>
        <tissue evidence="26">Leaf</tissue>
    </source>
</reference>
<comment type="subcellular location">
    <subcellularLocation>
        <location evidence="1">Cell membrane</location>
        <topology evidence="1">Single-pass membrane protein</topology>
    </subcellularLocation>
    <subcellularLocation>
        <location evidence="2">Membrane</location>
        <topology evidence="2">Single-pass type I membrane protein</topology>
    </subcellularLocation>
</comment>
<comment type="catalytic activity">
    <reaction evidence="21">
        <text>L-seryl-[protein] + ATP = O-phospho-L-seryl-[protein] + ADP + H(+)</text>
        <dbReference type="Rhea" id="RHEA:17989"/>
        <dbReference type="Rhea" id="RHEA-COMP:9863"/>
        <dbReference type="Rhea" id="RHEA-COMP:11604"/>
        <dbReference type="ChEBI" id="CHEBI:15378"/>
        <dbReference type="ChEBI" id="CHEBI:29999"/>
        <dbReference type="ChEBI" id="CHEBI:30616"/>
        <dbReference type="ChEBI" id="CHEBI:83421"/>
        <dbReference type="ChEBI" id="CHEBI:456216"/>
        <dbReference type="EC" id="2.7.11.1"/>
    </reaction>
</comment>
<evidence type="ECO:0000256" key="12">
    <source>
        <dbReference type="ARBA" id="ARBA00022737"/>
    </source>
</evidence>
<dbReference type="GO" id="GO:0004674">
    <property type="term" value="F:protein serine/threonine kinase activity"/>
    <property type="evidence" value="ECO:0007669"/>
    <property type="project" value="UniProtKB-KW"/>
</dbReference>
<dbReference type="Pfam" id="PF08263">
    <property type="entry name" value="LRRNT_2"/>
    <property type="match status" value="1"/>
</dbReference>
<dbReference type="PROSITE" id="PS51450">
    <property type="entry name" value="LRR"/>
    <property type="match status" value="1"/>
</dbReference>
<dbReference type="Proteomes" id="UP000515151">
    <property type="component" value="Chromosome 3"/>
</dbReference>
<dbReference type="Pfam" id="PF00560">
    <property type="entry name" value="LRR_1"/>
    <property type="match status" value="5"/>
</dbReference>
<dbReference type="InterPro" id="IPR051809">
    <property type="entry name" value="Plant_receptor-like_S/T_kinase"/>
</dbReference>
<dbReference type="EC" id="2.7.11.1" evidence="4"/>
<feature type="transmembrane region" description="Helical" evidence="23">
    <location>
        <begin position="667"/>
        <end position="691"/>
    </location>
</feature>